<evidence type="ECO:0008006" key="3">
    <source>
        <dbReference type="Google" id="ProtNLM"/>
    </source>
</evidence>
<dbReference type="PANTHER" id="PTHR24148">
    <property type="entry name" value="ANKYRIN REPEAT DOMAIN-CONTAINING PROTEIN 39 HOMOLOG-RELATED"/>
    <property type="match status" value="1"/>
</dbReference>
<organism evidence="1 2">
    <name type="scientific">Armillaria tabescens</name>
    <name type="common">Ringless honey mushroom</name>
    <name type="synonym">Agaricus tabescens</name>
    <dbReference type="NCBI Taxonomy" id="1929756"/>
    <lineage>
        <taxon>Eukaryota</taxon>
        <taxon>Fungi</taxon>
        <taxon>Dikarya</taxon>
        <taxon>Basidiomycota</taxon>
        <taxon>Agaricomycotina</taxon>
        <taxon>Agaricomycetes</taxon>
        <taxon>Agaricomycetidae</taxon>
        <taxon>Agaricales</taxon>
        <taxon>Marasmiineae</taxon>
        <taxon>Physalacriaceae</taxon>
        <taxon>Desarmillaria</taxon>
    </lineage>
</organism>
<comment type="caution">
    <text evidence="1">The sequence shown here is derived from an EMBL/GenBank/DDBJ whole genome shotgun (WGS) entry which is preliminary data.</text>
</comment>
<protein>
    <recommendedName>
        <fullName evidence="3">Heterokaryon incompatibility domain-containing protein</fullName>
    </recommendedName>
</protein>
<dbReference type="Proteomes" id="UP001175211">
    <property type="component" value="Unassembled WGS sequence"/>
</dbReference>
<dbReference type="GeneID" id="85354175"/>
<sequence>MWDQDYAKMAYRIQASETREYPEEGSVYMLSDLGSGFSEWGTVLRVYYALVTKMHGTAEDFGGWVAARCGEDDRQPRFEKWEGIDSKVWIELTIPKARCMPLLCMDPENPMGSTANLSSSFAAWTLAMSVIYGTIIIPFVDLQEAEGTIAPHGYKHLIAQCSDTLGGVLDEETHWSDDERAFSLTSDIGMASCINHVSPLVPLVAAEPFPSGKNACKPWCYHGFNAVWYHTPSTSPVDSGILEMDRDEWLRCYHDVIVTYRDYDDKRYDEVTLSSPIGTGQKASILVPKQQSYTGRKPVIPSDLADTHCAELGIHSLAGVRFGPGSLPNPPNLEPEPQVQVHKVRTRSGPGSDRVHAVLHRTAARLGIQGLLGKLNAILGTSYTQGTAGVYSILEYCISKNYDFGTAYAHLRLFWHNESDLTTMIDDLLERDVQHRKMLQDVLVEDKIIHSYVPPRRIWDLYSDRVVPWWAVRQWPWGISHAWVDEEDREDVLTPVNDYEWPVLMPKGTSLNSIRIEMLNLGAEYVWLDVLCLRQKGGPREDLREEEWKVDVPTIGRVYVEAKKVVCYLSGLGRPLNSEADDFENDHCWFKRAWTLQEISRHSIIGGDTGDEELCLWTRFGNQLSSLQKIHRGLHVYDVLSQMQKRVSTNSVDKVAGMAYLLLSDSIPAYYGKQSEEDAWTALVDVTVNLVQGDLLFLYPEPGNGNKIWRPSWKQAMTKPLPTLSEGPLIDYPDNIDDVDAFYNGYVIESAFVRGLSEGDSQGQDRRGEFIVEDDTGTECIFNIVARHQYPILGGSYTLLGTSMGVGVDDDPIFWVVGWRLPDQRLKKLSVFEIYEGMNSLELRGIATKTCTTFLA</sequence>
<proteinExistence type="predicted"/>
<evidence type="ECO:0000313" key="2">
    <source>
        <dbReference type="Proteomes" id="UP001175211"/>
    </source>
</evidence>
<dbReference type="InterPro" id="IPR052895">
    <property type="entry name" value="HetReg/Transcr_Mod"/>
</dbReference>
<dbReference type="PANTHER" id="PTHR24148:SF64">
    <property type="entry name" value="HETEROKARYON INCOMPATIBILITY DOMAIN-CONTAINING PROTEIN"/>
    <property type="match status" value="1"/>
</dbReference>
<keyword evidence="2" id="KW-1185">Reference proteome</keyword>
<dbReference type="AlphaFoldDB" id="A0AA39MHZ7"/>
<accession>A0AA39MHZ7</accession>
<reference evidence="1" key="1">
    <citation type="submission" date="2023-06" db="EMBL/GenBank/DDBJ databases">
        <authorList>
            <consortium name="Lawrence Berkeley National Laboratory"/>
            <person name="Ahrendt S."/>
            <person name="Sahu N."/>
            <person name="Indic B."/>
            <person name="Wong-Bajracharya J."/>
            <person name="Merenyi Z."/>
            <person name="Ke H.-M."/>
            <person name="Monk M."/>
            <person name="Kocsube S."/>
            <person name="Drula E."/>
            <person name="Lipzen A."/>
            <person name="Balint B."/>
            <person name="Henrissat B."/>
            <person name="Andreopoulos B."/>
            <person name="Martin F.M."/>
            <person name="Harder C.B."/>
            <person name="Rigling D."/>
            <person name="Ford K.L."/>
            <person name="Foster G.D."/>
            <person name="Pangilinan J."/>
            <person name="Papanicolaou A."/>
            <person name="Barry K."/>
            <person name="LaButti K."/>
            <person name="Viragh M."/>
            <person name="Koriabine M."/>
            <person name="Yan M."/>
            <person name="Riley R."/>
            <person name="Champramary S."/>
            <person name="Plett K.L."/>
            <person name="Tsai I.J."/>
            <person name="Slot J."/>
            <person name="Sipos G."/>
            <person name="Plett J."/>
            <person name="Nagy L.G."/>
            <person name="Grigoriev I.V."/>
        </authorList>
    </citation>
    <scope>NUCLEOTIDE SEQUENCE</scope>
    <source>
        <strain evidence="1">CCBAS 213</strain>
    </source>
</reference>
<name>A0AA39MHZ7_ARMTA</name>
<dbReference type="RefSeq" id="XP_060321762.1">
    <property type="nucleotide sequence ID" value="XM_060470627.1"/>
</dbReference>
<evidence type="ECO:0000313" key="1">
    <source>
        <dbReference type="EMBL" id="KAK0434538.1"/>
    </source>
</evidence>
<gene>
    <name evidence="1" type="ORF">EV420DRAFT_1488585</name>
</gene>
<dbReference type="EMBL" id="JAUEPS010000183">
    <property type="protein sequence ID" value="KAK0434538.1"/>
    <property type="molecule type" value="Genomic_DNA"/>
</dbReference>